<dbReference type="VEuPathDB" id="FungiDB:BO80DRAFT_437894"/>
<organism evidence="2 3">
    <name type="scientific">Aspergillus ibericus CBS 121593</name>
    <dbReference type="NCBI Taxonomy" id="1448316"/>
    <lineage>
        <taxon>Eukaryota</taxon>
        <taxon>Fungi</taxon>
        <taxon>Dikarya</taxon>
        <taxon>Ascomycota</taxon>
        <taxon>Pezizomycotina</taxon>
        <taxon>Eurotiomycetes</taxon>
        <taxon>Eurotiomycetidae</taxon>
        <taxon>Eurotiales</taxon>
        <taxon>Aspergillaceae</taxon>
        <taxon>Aspergillus</taxon>
        <taxon>Aspergillus subgen. Circumdati</taxon>
    </lineage>
</organism>
<protein>
    <submittedName>
        <fullName evidence="2">Uncharacterized protein</fullName>
    </submittedName>
</protein>
<evidence type="ECO:0000256" key="1">
    <source>
        <dbReference type="PROSITE-ProRule" id="PRU00221"/>
    </source>
</evidence>
<name>A0A395GPP6_9EURO</name>
<sequence>MGVEALPQLITLSFDKTIELRGFYTGRHMRTFTSHHGSVLSAAITPDFTWLISGDKNDDICFWDPSTGIRHLVIDCLGVPEGSVTVIRACRPNIFATVAIDNSVRIWQYVSTILIRGIV</sequence>
<dbReference type="Proteomes" id="UP000249402">
    <property type="component" value="Unassembled WGS sequence"/>
</dbReference>
<dbReference type="PANTHER" id="PTHR19879">
    <property type="entry name" value="TRANSCRIPTION INITIATION FACTOR TFIID"/>
    <property type="match status" value="1"/>
</dbReference>
<evidence type="ECO:0000313" key="3">
    <source>
        <dbReference type="Proteomes" id="UP000249402"/>
    </source>
</evidence>
<dbReference type="STRING" id="1448316.A0A395GPP6"/>
<dbReference type="PANTHER" id="PTHR19879:SF9">
    <property type="entry name" value="TRANSCRIPTION INITIATION FACTOR TFIID SUBUNIT 5"/>
    <property type="match status" value="1"/>
</dbReference>
<keyword evidence="1" id="KW-0853">WD repeat</keyword>
<dbReference type="RefSeq" id="XP_025571654.1">
    <property type="nucleotide sequence ID" value="XM_025721017.1"/>
</dbReference>
<dbReference type="Pfam" id="PF00400">
    <property type="entry name" value="WD40"/>
    <property type="match status" value="1"/>
</dbReference>
<dbReference type="AlphaFoldDB" id="A0A395GPP6"/>
<dbReference type="EMBL" id="KZ824464">
    <property type="protein sequence ID" value="RAK97326.1"/>
    <property type="molecule type" value="Genomic_DNA"/>
</dbReference>
<evidence type="ECO:0000313" key="2">
    <source>
        <dbReference type="EMBL" id="RAK97326.1"/>
    </source>
</evidence>
<dbReference type="InterPro" id="IPR036322">
    <property type="entry name" value="WD40_repeat_dom_sf"/>
</dbReference>
<feature type="repeat" description="WD" evidence="1">
    <location>
        <begin position="32"/>
        <end position="64"/>
    </location>
</feature>
<dbReference type="Gene3D" id="2.130.10.10">
    <property type="entry name" value="YVTN repeat-like/Quinoprotein amine dehydrogenase"/>
    <property type="match status" value="1"/>
</dbReference>
<proteinExistence type="predicted"/>
<keyword evidence="3" id="KW-1185">Reference proteome</keyword>
<dbReference type="InterPro" id="IPR001680">
    <property type="entry name" value="WD40_rpt"/>
</dbReference>
<dbReference type="GeneID" id="37225882"/>
<gene>
    <name evidence="2" type="ORF">BO80DRAFT_437894</name>
</gene>
<dbReference type="SUPFAM" id="SSF50978">
    <property type="entry name" value="WD40 repeat-like"/>
    <property type="match status" value="1"/>
</dbReference>
<accession>A0A395GPP6</accession>
<dbReference type="PROSITE" id="PS50082">
    <property type="entry name" value="WD_REPEATS_2"/>
    <property type="match status" value="1"/>
</dbReference>
<dbReference type="OrthoDB" id="538223at2759"/>
<reference evidence="2 3" key="1">
    <citation type="submission" date="2018-02" db="EMBL/GenBank/DDBJ databases">
        <title>The genomes of Aspergillus section Nigri reveals drivers in fungal speciation.</title>
        <authorList>
            <consortium name="DOE Joint Genome Institute"/>
            <person name="Vesth T.C."/>
            <person name="Nybo J."/>
            <person name="Theobald S."/>
            <person name="Brandl J."/>
            <person name="Frisvad J.C."/>
            <person name="Nielsen K.F."/>
            <person name="Lyhne E.K."/>
            <person name="Kogle M.E."/>
            <person name="Kuo A."/>
            <person name="Riley R."/>
            <person name="Clum A."/>
            <person name="Nolan M."/>
            <person name="Lipzen A."/>
            <person name="Salamov A."/>
            <person name="Henrissat B."/>
            <person name="Wiebenga A."/>
            <person name="De vries R.P."/>
            <person name="Grigoriev I.V."/>
            <person name="Mortensen U.H."/>
            <person name="Andersen M.R."/>
            <person name="Baker S.E."/>
        </authorList>
    </citation>
    <scope>NUCLEOTIDE SEQUENCE [LARGE SCALE GENOMIC DNA]</scope>
    <source>
        <strain evidence="2 3">CBS 121593</strain>
    </source>
</reference>
<dbReference type="InterPro" id="IPR015943">
    <property type="entry name" value="WD40/YVTN_repeat-like_dom_sf"/>
</dbReference>
<dbReference type="SMART" id="SM00320">
    <property type="entry name" value="WD40"/>
    <property type="match status" value="2"/>
</dbReference>